<feature type="transmembrane region" description="Helical" evidence="6">
    <location>
        <begin position="130"/>
        <end position="148"/>
    </location>
</feature>
<dbReference type="GO" id="GO:0008506">
    <property type="term" value="F:sucrose:proton symporter activity"/>
    <property type="evidence" value="ECO:0007669"/>
    <property type="project" value="TreeGrafter"/>
</dbReference>
<evidence type="ECO:0000313" key="7">
    <source>
        <dbReference type="EMBL" id="KAG9194332.1"/>
    </source>
</evidence>
<organism evidence="7 8">
    <name type="scientific">Alternaria panax</name>
    <dbReference type="NCBI Taxonomy" id="48097"/>
    <lineage>
        <taxon>Eukaryota</taxon>
        <taxon>Fungi</taxon>
        <taxon>Dikarya</taxon>
        <taxon>Ascomycota</taxon>
        <taxon>Pezizomycotina</taxon>
        <taxon>Dothideomycetes</taxon>
        <taxon>Pleosporomycetidae</taxon>
        <taxon>Pleosporales</taxon>
        <taxon>Pleosporineae</taxon>
        <taxon>Pleosporaceae</taxon>
        <taxon>Alternaria</taxon>
        <taxon>Alternaria sect. Panax</taxon>
    </lineage>
</organism>
<evidence type="ECO:0000256" key="6">
    <source>
        <dbReference type="SAM" id="Phobius"/>
    </source>
</evidence>
<gene>
    <name evidence="7" type="ORF">G6011_04367</name>
</gene>
<feature type="transmembrane region" description="Helical" evidence="6">
    <location>
        <begin position="98"/>
        <end position="118"/>
    </location>
</feature>
<dbReference type="Gene3D" id="1.20.1250.20">
    <property type="entry name" value="MFS general substrate transporter like domains"/>
    <property type="match status" value="1"/>
</dbReference>
<dbReference type="PANTHER" id="PTHR19432">
    <property type="entry name" value="SUGAR TRANSPORTER"/>
    <property type="match status" value="1"/>
</dbReference>
<feature type="transmembrane region" description="Helical" evidence="6">
    <location>
        <begin position="430"/>
        <end position="451"/>
    </location>
</feature>
<dbReference type="SUPFAM" id="SSF103473">
    <property type="entry name" value="MFS general substrate transporter"/>
    <property type="match status" value="1"/>
</dbReference>
<accession>A0AAD4NTU7</accession>
<dbReference type="AlphaFoldDB" id="A0AAD4NTU7"/>
<comment type="caution">
    <text evidence="7">The sequence shown here is derived from an EMBL/GenBank/DDBJ whole genome shotgun (WGS) entry which is preliminary data.</text>
</comment>
<dbReference type="InterPro" id="IPR036259">
    <property type="entry name" value="MFS_trans_sf"/>
</dbReference>
<dbReference type="PANTHER" id="PTHR19432:SF35">
    <property type="entry name" value="SOLUTE CARRIER FAMILY 45 MEMBER 3 ISOFORM X1"/>
    <property type="match status" value="1"/>
</dbReference>
<keyword evidence="8" id="KW-1185">Reference proteome</keyword>
<feature type="transmembrane region" description="Helical" evidence="6">
    <location>
        <begin position="486"/>
        <end position="507"/>
    </location>
</feature>
<sequence length="536" mass="59140">MAELRVAEDLASQSLTEEERSVLFPTALGDGFAPSSAIVMGNRALAEPSQWGNRKLTTISLVAMTCGFGGLQILWSTIFSHGSSYLFSLGITTTQSSLIWAVAPICGSSIQPIMGVISDRSRIAWGRRRPFILGGVVFTIFAATILAWAEPISTAVCMLFGISNADGWWETTTRALAILSIIILNISIQPLQLALRSLSIDCCPREQQSMASAWASCFAGVGNIVGYVLGSLPLPWISNDYEAMRFRYMVYCTTFALITTTFVTCYYIEEEDPQMSTYEPRIERQISRIFQDLANGFSRTSKKIRHVFLIQFFSWIGWFGFLFYSTSFIGQLYVDEQGRNGVTISSSVKEHGMRLGARANLLFATVALSTNIVLPKLSKMSQSMIGKAKVHKEKPQEFFSKLSIIWGFGQVVYVMSVLSTTMVSSSTTGTFAITIAGFSWGVTQWVPFAMIGEETARHAIDEESVKKEEDVWSLVQGGRIMGLHNAAISMPQIMAALISSAIFWIAQKFNNENALVWVMGWTGVPGAIAAWLAFMM</sequence>
<evidence type="ECO:0000256" key="3">
    <source>
        <dbReference type="ARBA" id="ARBA00022692"/>
    </source>
</evidence>
<feature type="transmembrane region" description="Helical" evidence="6">
    <location>
        <begin position="168"/>
        <end position="188"/>
    </location>
</feature>
<feature type="transmembrane region" description="Helical" evidence="6">
    <location>
        <begin position="513"/>
        <end position="534"/>
    </location>
</feature>
<evidence type="ECO:0000256" key="2">
    <source>
        <dbReference type="ARBA" id="ARBA00022448"/>
    </source>
</evidence>
<feature type="transmembrane region" description="Helical" evidence="6">
    <location>
        <begin position="248"/>
        <end position="268"/>
    </location>
</feature>
<protein>
    <recommendedName>
        <fullName evidence="9">Sucrose transport protein</fullName>
    </recommendedName>
</protein>
<evidence type="ECO:0000256" key="1">
    <source>
        <dbReference type="ARBA" id="ARBA00004141"/>
    </source>
</evidence>
<keyword evidence="4 6" id="KW-1133">Transmembrane helix</keyword>
<evidence type="ECO:0000256" key="5">
    <source>
        <dbReference type="ARBA" id="ARBA00023136"/>
    </source>
</evidence>
<feature type="transmembrane region" description="Helical" evidence="6">
    <location>
        <begin position="398"/>
        <end position="418"/>
    </location>
</feature>
<feature type="transmembrane region" description="Helical" evidence="6">
    <location>
        <begin position="59"/>
        <end position="78"/>
    </location>
</feature>
<dbReference type="Proteomes" id="UP001199106">
    <property type="component" value="Unassembled WGS sequence"/>
</dbReference>
<feature type="transmembrane region" description="Helical" evidence="6">
    <location>
        <begin position="209"/>
        <end position="228"/>
    </location>
</feature>
<keyword evidence="5 6" id="KW-0472">Membrane</keyword>
<name>A0AAD4NTU7_9PLEO</name>
<feature type="transmembrane region" description="Helical" evidence="6">
    <location>
        <begin position="307"/>
        <end position="324"/>
    </location>
</feature>
<evidence type="ECO:0008006" key="9">
    <source>
        <dbReference type="Google" id="ProtNLM"/>
    </source>
</evidence>
<evidence type="ECO:0000256" key="4">
    <source>
        <dbReference type="ARBA" id="ARBA00022989"/>
    </source>
</evidence>
<reference evidence="7" key="1">
    <citation type="submission" date="2021-07" db="EMBL/GenBank/DDBJ databases">
        <title>Genome Resource of American Ginseng Black Spot Pathogen Alternaria panax.</title>
        <authorList>
            <person name="Qiu C."/>
            <person name="Wang W."/>
            <person name="Liu Z."/>
        </authorList>
    </citation>
    <scope>NUCLEOTIDE SEQUENCE</scope>
    <source>
        <strain evidence="7">BNCC115425</strain>
    </source>
</reference>
<feature type="transmembrane region" description="Helical" evidence="6">
    <location>
        <begin position="359"/>
        <end position="377"/>
    </location>
</feature>
<proteinExistence type="predicted"/>
<dbReference type="EMBL" id="JAANER010000002">
    <property type="protein sequence ID" value="KAG9194332.1"/>
    <property type="molecule type" value="Genomic_DNA"/>
</dbReference>
<dbReference type="GO" id="GO:0005886">
    <property type="term" value="C:plasma membrane"/>
    <property type="evidence" value="ECO:0007669"/>
    <property type="project" value="TreeGrafter"/>
</dbReference>
<keyword evidence="2" id="KW-0813">Transport</keyword>
<keyword evidence="3 6" id="KW-0812">Transmembrane</keyword>
<dbReference type="Pfam" id="PF13347">
    <property type="entry name" value="MFS_2"/>
    <property type="match status" value="1"/>
</dbReference>
<evidence type="ECO:0000313" key="8">
    <source>
        <dbReference type="Proteomes" id="UP001199106"/>
    </source>
</evidence>
<comment type="subcellular location">
    <subcellularLocation>
        <location evidence="1">Membrane</location>
        <topology evidence="1">Multi-pass membrane protein</topology>
    </subcellularLocation>
</comment>